<dbReference type="InterPro" id="IPR017975">
    <property type="entry name" value="Tubulin_CS"/>
</dbReference>
<dbReference type="SUPFAM" id="SSF52490">
    <property type="entry name" value="Tubulin nucleotide-binding domain-like"/>
    <property type="match status" value="1"/>
</dbReference>
<keyword evidence="7" id="KW-0206">Cytoskeleton</keyword>
<evidence type="ECO:0000256" key="7">
    <source>
        <dbReference type="ARBA" id="ARBA00023212"/>
    </source>
</evidence>
<organism evidence="10 11">
    <name type="scientific">Ditylenchus destructor</name>
    <dbReference type="NCBI Taxonomy" id="166010"/>
    <lineage>
        <taxon>Eukaryota</taxon>
        <taxon>Metazoa</taxon>
        <taxon>Ecdysozoa</taxon>
        <taxon>Nematoda</taxon>
        <taxon>Chromadorea</taxon>
        <taxon>Rhabditida</taxon>
        <taxon>Tylenchina</taxon>
        <taxon>Tylenchomorpha</taxon>
        <taxon>Sphaerularioidea</taxon>
        <taxon>Anguinidae</taxon>
        <taxon>Anguininae</taxon>
        <taxon>Ditylenchus</taxon>
    </lineage>
</organism>
<keyword evidence="5 8" id="KW-0547">Nucleotide-binding</keyword>
<dbReference type="InterPro" id="IPR002454">
    <property type="entry name" value="Gamma_tubulin"/>
</dbReference>
<dbReference type="InterPro" id="IPR000217">
    <property type="entry name" value="Tubulin"/>
</dbReference>
<dbReference type="PRINTS" id="PR01164">
    <property type="entry name" value="GAMMATUBULIN"/>
</dbReference>
<keyword evidence="3" id="KW-0963">Cytoplasm</keyword>
<comment type="similarity">
    <text evidence="2 8">Belongs to the tubulin family.</text>
</comment>
<comment type="subcellular location">
    <subcellularLocation>
        <location evidence="1">Cytoplasm</location>
        <location evidence="1">Cytoskeleton</location>
        <location evidence="1">Microtubule organizing center</location>
    </subcellularLocation>
</comment>
<dbReference type="Pfam" id="PF00091">
    <property type="entry name" value="Tubulin"/>
    <property type="match status" value="1"/>
</dbReference>
<dbReference type="Proteomes" id="UP001201812">
    <property type="component" value="Unassembled WGS sequence"/>
</dbReference>
<evidence type="ECO:0000259" key="9">
    <source>
        <dbReference type="SMART" id="SM00864"/>
    </source>
</evidence>
<evidence type="ECO:0000256" key="8">
    <source>
        <dbReference type="RuleBase" id="RU000352"/>
    </source>
</evidence>
<evidence type="ECO:0000256" key="5">
    <source>
        <dbReference type="ARBA" id="ARBA00022741"/>
    </source>
</evidence>
<evidence type="ECO:0000256" key="4">
    <source>
        <dbReference type="ARBA" id="ARBA00022701"/>
    </source>
</evidence>
<comment type="function">
    <text evidence="8">Tubulin is the major constituent of microtubules, protein filaments consisting of alpha- and beta-tubulin heterodimers. Gamma-tubulin is a key component of the gamma-tubulin ring complex (gTuRC) which mediates microtubule nucleation. The gTuRC regulates the minus-end nucleation of alpha-beta tubulin heterodimers that grow into microtubule protafilaments, a critical step in centrosome duplication and spindle formation.</text>
</comment>
<keyword evidence="11" id="KW-1185">Reference proteome</keyword>
<dbReference type="SMART" id="SM00864">
    <property type="entry name" value="Tubulin"/>
    <property type="match status" value="1"/>
</dbReference>
<dbReference type="GO" id="GO:0031122">
    <property type="term" value="P:cytoplasmic microtubule organization"/>
    <property type="evidence" value="ECO:0007669"/>
    <property type="project" value="InterPro"/>
</dbReference>
<evidence type="ECO:0000313" key="11">
    <source>
        <dbReference type="Proteomes" id="UP001201812"/>
    </source>
</evidence>
<evidence type="ECO:0000256" key="2">
    <source>
        <dbReference type="ARBA" id="ARBA00009636"/>
    </source>
</evidence>
<dbReference type="InterPro" id="IPR018316">
    <property type="entry name" value="Tubulin/FtsZ_2-layer-sand-dom"/>
</dbReference>
<dbReference type="Pfam" id="PF03953">
    <property type="entry name" value="Tubulin_C"/>
    <property type="match status" value="1"/>
</dbReference>
<dbReference type="GO" id="GO:0000930">
    <property type="term" value="C:gamma-tubulin complex"/>
    <property type="evidence" value="ECO:0007669"/>
    <property type="project" value="InterPro"/>
</dbReference>
<keyword evidence="4 8" id="KW-0493">Microtubule</keyword>
<name>A0AAD4NBR4_9BILA</name>
<dbReference type="GO" id="GO:0005874">
    <property type="term" value="C:microtubule"/>
    <property type="evidence" value="ECO:0007669"/>
    <property type="project" value="UniProtKB-KW"/>
</dbReference>
<dbReference type="InterPro" id="IPR036525">
    <property type="entry name" value="Tubulin/FtsZ_GTPase_sf"/>
</dbReference>
<dbReference type="PROSITE" id="PS00227">
    <property type="entry name" value="TUBULIN"/>
    <property type="match status" value="1"/>
</dbReference>
<accession>A0AAD4NBR4</accession>
<dbReference type="CDD" id="cd02188">
    <property type="entry name" value="gamma_tubulin"/>
    <property type="match status" value="1"/>
</dbReference>
<dbReference type="InterPro" id="IPR003008">
    <property type="entry name" value="Tubulin_FtsZ_GTPase"/>
</dbReference>
<dbReference type="Gene3D" id="3.40.50.1440">
    <property type="entry name" value="Tubulin/FtsZ, GTPase domain"/>
    <property type="match status" value="1"/>
</dbReference>
<evidence type="ECO:0000256" key="6">
    <source>
        <dbReference type="ARBA" id="ARBA00023134"/>
    </source>
</evidence>
<dbReference type="PANTHER" id="PTHR11588">
    <property type="entry name" value="TUBULIN"/>
    <property type="match status" value="1"/>
</dbReference>
<gene>
    <name evidence="10" type="ORF">DdX_06159</name>
</gene>
<dbReference type="EMBL" id="JAKKPZ010000007">
    <property type="protein sequence ID" value="KAI1719040.1"/>
    <property type="molecule type" value="Genomic_DNA"/>
</dbReference>
<comment type="caution">
    <text evidence="10">The sequence shown here is derived from an EMBL/GenBank/DDBJ whole genome shotgun (WGS) entry which is preliminary data.</text>
</comment>
<evidence type="ECO:0000256" key="1">
    <source>
        <dbReference type="ARBA" id="ARBA00004267"/>
    </source>
</evidence>
<evidence type="ECO:0000313" key="10">
    <source>
        <dbReference type="EMBL" id="KAI1719040.1"/>
    </source>
</evidence>
<feature type="domain" description="Tubulin/FtsZ GTPase" evidence="9">
    <location>
        <begin position="48"/>
        <end position="245"/>
    </location>
</feature>
<evidence type="ECO:0000256" key="3">
    <source>
        <dbReference type="ARBA" id="ARBA00022490"/>
    </source>
</evidence>
<dbReference type="InterPro" id="IPR023123">
    <property type="entry name" value="Tubulin_C"/>
</dbReference>
<dbReference type="PRINTS" id="PR01161">
    <property type="entry name" value="TUBULIN"/>
</dbReference>
<protein>
    <recommendedName>
        <fullName evidence="8">Tubulin gamma chain</fullName>
    </recommendedName>
</protein>
<dbReference type="AlphaFoldDB" id="A0AAD4NBR4"/>
<proteinExistence type="inferred from homology"/>
<dbReference type="GO" id="GO:0007020">
    <property type="term" value="P:microtubule nucleation"/>
    <property type="evidence" value="ECO:0007669"/>
    <property type="project" value="InterPro"/>
</dbReference>
<dbReference type="InterPro" id="IPR008280">
    <property type="entry name" value="Tub_FtsZ_C"/>
</dbReference>
<dbReference type="SUPFAM" id="SSF55307">
    <property type="entry name" value="Tubulin C-terminal domain-like"/>
    <property type="match status" value="1"/>
</dbReference>
<dbReference type="Gene3D" id="1.10.287.600">
    <property type="entry name" value="Helix hairpin bin"/>
    <property type="match status" value="1"/>
</dbReference>
<dbReference type="GO" id="GO:0005525">
    <property type="term" value="F:GTP binding"/>
    <property type="evidence" value="ECO:0007669"/>
    <property type="project" value="UniProtKB-UniRule"/>
</dbReference>
<reference evidence="10" key="1">
    <citation type="submission" date="2022-01" db="EMBL/GenBank/DDBJ databases">
        <title>Genome Sequence Resource for Two Populations of Ditylenchus destructor, the Migratory Endoparasitic Phytonematode.</title>
        <authorList>
            <person name="Zhang H."/>
            <person name="Lin R."/>
            <person name="Xie B."/>
        </authorList>
    </citation>
    <scope>NUCLEOTIDE SEQUENCE</scope>
    <source>
        <strain evidence="10">BazhouSP</strain>
    </source>
</reference>
<keyword evidence="6 8" id="KW-0342">GTP-binding</keyword>
<sequence>MPGSIISIHVGQCGNQIGAEFWKTMCMEHGIGPDGAPSQPHKAGEDRKELFFNEINLGTRFMPRSVLVDLEPRVINQIKSSEYAQLHNHGNMYVSSCGSGAGNNWACGYNQNGEIIEEIFDILDHEVGNADSLEGFVLSHSIAGGTGSGLGSKILESLKDRYPNTILQSCSVFSDTGDVVVGPYNSLLTLDWLIEHPDIVMVLDNQALYKVAVETMRLQTPSLEHINSMVSRIMSASTAPLRFYSPVYTRMAHIAAYMNPYPPMQLVQTAYAPFIPVDNKYVVNTSAEKVLSRLLDPRSLISSASTIASSRPPAIPNQTQHCMLSALAFLQTDGSRTQSENAIRRHASRVNLSSSMKFPSWSSSGFNIATCNLSPYMEHPTILQKIIQQYDQLRKRDAFIDRFKQEGVEKGSMDNSREKIAKLVNLYEEATTPEFLEIPDDISINNISSFSISRNSSTPATPRRNY</sequence>